<accession>A0A0L9VRG4</accession>
<protein>
    <submittedName>
        <fullName evidence="1">Uncharacterized protein</fullName>
    </submittedName>
</protein>
<evidence type="ECO:0000313" key="2">
    <source>
        <dbReference type="Proteomes" id="UP000053144"/>
    </source>
</evidence>
<dbReference type="AlphaFoldDB" id="A0A0L9VRG4"/>
<reference evidence="2" key="1">
    <citation type="journal article" date="2015" name="Proc. Natl. Acad. Sci. U.S.A.">
        <title>Genome sequencing of adzuki bean (Vigna angularis) provides insight into high starch and low fat accumulation and domestication.</title>
        <authorList>
            <person name="Yang K."/>
            <person name="Tian Z."/>
            <person name="Chen C."/>
            <person name="Luo L."/>
            <person name="Zhao B."/>
            <person name="Wang Z."/>
            <person name="Yu L."/>
            <person name="Li Y."/>
            <person name="Sun Y."/>
            <person name="Li W."/>
            <person name="Chen Y."/>
            <person name="Li Y."/>
            <person name="Zhang Y."/>
            <person name="Ai D."/>
            <person name="Zhao J."/>
            <person name="Shang C."/>
            <person name="Ma Y."/>
            <person name="Wu B."/>
            <person name="Wang M."/>
            <person name="Gao L."/>
            <person name="Sun D."/>
            <person name="Zhang P."/>
            <person name="Guo F."/>
            <person name="Wang W."/>
            <person name="Li Y."/>
            <person name="Wang J."/>
            <person name="Varshney R.K."/>
            <person name="Wang J."/>
            <person name="Ling H.Q."/>
            <person name="Wan P."/>
        </authorList>
    </citation>
    <scope>NUCLEOTIDE SEQUENCE</scope>
    <source>
        <strain evidence="2">cv. Jingnong 6</strain>
    </source>
</reference>
<name>A0A0L9VRG4_PHAAN</name>
<evidence type="ECO:0000313" key="1">
    <source>
        <dbReference type="EMBL" id="KOM57665.1"/>
    </source>
</evidence>
<organism evidence="1 2">
    <name type="scientific">Phaseolus angularis</name>
    <name type="common">Azuki bean</name>
    <name type="synonym">Vigna angularis</name>
    <dbReference type="NCBI Taxonomy" id="3914"/>
    <lineage>
        <taxon>Eukaryota</taxon>
        <taxon>Viridiplantae</taxon>
        <taxon>Streptophyta</taxon>
        <taxon>Embryophyta</taxon>
        <taxon>Tracheophyta</taxon>
        <taxon>Spermatophyta</taxon>
        <taxon>Magnoliopsida</taxon>
        <taxon>eudicotyledons</taxon>
        <taxon>Gunneridae</taxon>
        <taxon>Pentapetalae</taxon>
        <taxon>rosids</taxon>
        <taxon>fabids</taxon>
        <taxon>Fabales</taxon>
        <taxon>Fabaceae</taxon>
        <taxon>Papilionoideae</taxon>
        <taxon>50 kb inversion clade</taxon>
        <taxon>NPAAA clade</taxon>
        <taxon>indigoferoid/millettioid clade</taxon>
        <taxon>Phaseoleae</taxon>
        <taxon>Vigna</taxon>
    </lineage>
</organism>
<dbReference type="EMBL" id="CM003381">
    <property type="protein sequence ID" value="KOM57665.1"/>
    <property type="molecule type" value="Genomic_DNA"/>
</dbReference>
<gene>
    <name evidence="1" type="ORF">LR48_Vigan11g069800</name>
</gene>
<proteinExistence type="predicted"/>
<dbReference type="Gramene" id="KOM57665">
    <property type="protein sequence ID" value="KOM57665"/>
    <property type="gene ID" value="LR48_Vigan11g069800"/>
</dbReference>
<sequence length="144" mass="15547">MRRGLCSKDYTSIKSKTRIPQNPSIKTTQKSPYFATTTAIIVYPSVVENDHLVIRGDDAHGDSDDLVIVGEGAEPESDVVEGRNVCDGNLSDLTGVALFDDSPMYSDFGLAVDTLVADIDFKGTVETKEVLVDAREDVYAAQGT</sequence>
<dbReference type="Proteomes" id="UP000053144">
    <property type="component" value="Chromosome 11"/>
</dbReference>